<accession>A0ABN2WC96</accession>
<feature type="transmembrane region" description="Helical" evidence="7">
    <location>
        <begin position="282"/>
        <end position="301"/>
    </location>
</feature>
<dbReference type="SUPFAM" id="SSF103473">
    <property type="entry name" value="MFS general substrate transporter"/>
    <property type="match status" value="1"/>
</dbReference>
<feature type="transmembrane region" description="Helical" evidence="7">
    <location>
        <begin position="188"/>
        <end position="213"/>
    </location>
</feature>
<keyword evidence="2 7" id="KW-0812">Transmembrane</keyword>
<dbReference type="InterPro" id="IPR011701">
    <property type="entry name" value="MFS"/>
</dbReference>
<dbReference type="Proteomes" id="UP001500016">
    <property type="component" value="Unassembled WGS sequence"/>
</dbReference>
<feature type="compositionally biased region" description="Low complexity" evidence="6">
    <location>
        <begin position="1"/>
        <end position="19"/>
    </location>
</feature>
<dbReference type="PANTHER" id="PTHR42718">
    <property type="entry name" value="MAJOR FACILITATOR SUPERFAMILY MULTIDRUG TRANSPORTER MFSC"/>
    <property type="match status" value="1"/>
</dbReference>
<proteinExistence type="predicted"/>
<feature type="transmembrane region" description="Helical" evidence="7">
    <location>
        <begin position="355"/>
        <end position="378"/>
    </location>
</feature>
<feature type="compositionally biased region" description="Pro residues" evidence="6">
    <location>
        <begin position="20"/>
        <end position="42"/>
    </location>
</feature>
<sequence>MSDNVTTSVTVTTDADRPSPSSPTRPAPPSHPGSPSHPPSSSRPPARGAADGKPAAAAALSPLGLVTVLLGAALPMVDFFIVNVAFPSIQRDLDASPAALEMVVASYAVAYAALLVLGGRLGDSHGRRRLFLWGVAAFGVTSLACGLAPNAWSLILARLTQGAASAMMLPQVLATIHATTEGRRRSRAIALYGSVGGISMVLGQVLGGVLVAADLGGSGWRAIFLVNVPVVLFALLLGVRSVPDSRSDRPARGDIPGTVLLTAALVALLLPLTEGRAAGWPLWSVAALVAAPFLGWAFFAVEARAERSGGSPLLPPSLLREPGVRRGLLAGLPLFLGFSAWMFDIALVLQQGLRYGALQAGLTLVPLGIAQFASSVAAPRITERLGTGRVLALSAVVHSAGLALVGLAALAWWPELSWAGLAPGFVLCGLGQGLQLPSYFRLVLSAVPASHAGAGSGLAATTQQSCLALGVAALGSLFLALIPVLGMRDALLVALSVQVAGLAGLFAVGLRVPTDVTSEG</sequence>
<feature type="compositionally biased region" description="Low complexity" evidence="6">
    <location>
        <begin position="43"/>
        <end position="53"/>
    </location>
</feature>
<feature type="transmembrane region" description="Helical" evidence="7">
    <location>
        <begin position="390"/>
        <end position="413"/>
    </location>
</feature>
<comment type="subcellular location">
    <subcellularLocation>
        <location evidence="1">Cell membrane</location>
        <topology evidence="1">Multi-pass membrane protein</topology>
    </subcellularLocation>
</comment>
<feature type="transmembrane region" description="Helical" evidence="7">
    <location>
        <begin position="251"/>
        <end position="270"/>
    </location>
</feature>
<feature type="transmembrane region" description="Helical" evidence="7">
    <location>
        <begin position="491"/>
        <end position="510"/>
    </location>
</feature>
<feature type="transmembrane region" description="Helical" evidence="7">
    <location>
        <begin position="98"/>
        <end position="118"/>
    </location>
</feature>
<feature type="transmembrane region" description="Helical" evidence="7">
    <location>
        <begin position="466"/>
        <end position="485"/>
    </location>
</feature>
<evidence type="ECO:0000313" key="9">
    <source>
        <dbReference type="EMBL" id="GAA2088458.1"/>
    </source>
</evidence>
<evidence type="ECO:0000259" key="8">
    <source>
        <dbReference type="PROSITE" id="PS50850"/>
    </source>
</evidence>
<feature type="region of interest" description="Disordered" evidence="6">
    <location>
        <begin position="1"/>
        <end position="53"/>
    </location>
</feature>
<feature type="transmembrane region" description="Helical" evidence="7">
    <location>
        <begin position="155"/>
        <end position="176"/>
    </location>
</feature>
<protein>
    <submittedName>
        <fullName evidence="9">MFS transporter</fullName>
    </submittedName>
</protein>
<keyword evidence="4 7" id="KW-0472">Membrane</keyword>
<keyword evidence="5" id="KW-0046">Antibiotic resistance</keyword>
<feature type="transmembrane region" description="Helical" evidence="7">
    <location>
        <begin position="219"/>
        <end position="239"/>
    </location>
</feature>
<name>A0ABN2WC96_9ACTN</name>
<evidence type="ECO:0000313" key="10">
    <source>
        <dbReference type="Proteomes" id="UP001500016"/>
    </source>
</evidence>
<dbReference type="Pfam" id="PF07690">
    <property type="entry name" value="MFS_1"/>
    <property type="match status" value="1"/>
</dbReference>
<comment type="caution">
    <text evidence="9">The sequence shown here is derived from an EMBL/GenBank/DDBJ whole genome shotgun (WGS) entry which is preliminary data.</text>
</comment>
<dbReference type="Gene3D" id="1.20.1250.20">
    <property type="entry name" value="MFS general substrate transporter like domains"/>
    <property type="match status" value="1"/>
</dbReference>
<dbReference type="PANTHER" id="PTHR42718:SF39">
    <property type="entry name" value="ACTINORHODIN TRANSPORTER-RELATED"/>
    <property type="match status" value="1"/>
</dbReference>
<evidence type="ECO:0000256" key="7">
    <source>
        <dbReference type="SAM" id="Phobius"/>
    </source>
</evidence>
<dbReference type="InterPro" id="IPR020846">
    <property type="entry name" value="MFS_dom"/>
</dbReference>
<dbReference type="InterPro" id="IPR036259">
    <property type="entry name" value="MFS_trans_sf"/>
</dbReference>
<reference evidence="9 10" key="1">
    <citation type="journal article" date="2019" name="Int. J. Syst. Evol. Microbiol.">
        <title>The Global Catalogue of Microorganisms (GCM) 10K type strain sequencing project: providing services to taxonomists for standard genome sequencing and annotation.</title>
        <authorList>
            <consortium name="The Broad Institute Genomics Platform"/>
            <consortium name="The Broad Institute Genome Sequencing Center for Infectious Disease"/>
            <person name="Wu L."/>
            <person name="Ma J."/>
        </authorList>
    </citation>
    <scope>NUCLEOTIDE SEQUENCE [LARGE SCALE GENOMIC DNA]</scope>
    <source>
        <strain evidence="9 10">JCM 15478</strain>
    </source>
</reference>
<keyword evidence="10" id="KW-1185">Reference proteome</keyword>
<feature type="transmembrane region" description="Helical" evidence="7">
    <location>
        <begin position="130"/>
        <end position="149"/>
    </location>
</feature>
<gene>
    <name evidence="9" type="ORF">GCM10009801_52130</name>
</gene>
<dbReference type="PROSITE" id="PS50850">
    <property type="entry name" value="MFS"/>
    <property type="match status" value="1"/>
</dbReference>
<evidence type="ECO:0000256" key="1">
    <source>
        <dbReference type="ARBA" id="ARBA00004651"/>
    </source>
</evidence>
<dbReference type="CDD" id="cd17321">
    <property type="entry name" value="MFS_MMR_MDR_like"/>
    <property type="match status" value="1"/>
</dbReference>
<evidence type="ECO:0000256" key="2">
    <source>
        <dbReference type="ARBA" id="ARBA00022692"/>
    </source>
</evidence>
<organism evidence="9 10">
    <name type="scientific">Streptomyces albiaxialis</name>
    <dbReference type="NCBI Taxonomy" id="329523"/>
    <lineage>
        <taxon>Bacteria</taxon>
        <taxon>Bacillati</taxon>
        <taxon>Actinomycetota</taxon>
        <taxon>Actinomycetes</taxon>
        <taxon>Kitasatosporales</taxon>
        <taxon>Streptomycetaceae</taxon>
        <taxon>Streptomyces</taxon>
    </lineage>
</organism>
<evidence type="ECO:0000256" key="4">
    <source>
        <dbReference type="ARBA" id="ARBA00023136"/>
    </source>
</evidence>
<dbReference type="EMBL" id="BAAAPE010000013">
    <property type="protein sequence ID" value="GAA2088458.1"/>
    <property type="molecule type" value="Genomic_DNA"/>
</dbReference>
<keyword evidence="3 7" id="KW-1133">Transmembrane helix</keyword>
<feature type="domain" description="Major facilitator superfamily (MFS) profile" evidence="8">
    <location>
        <begin position="64"/>
        <end position="513"/>
    </location>
</feature>
<evidence type="ECO:0000256" key="5">
    <source>
        <dbReference type="ARBA" id="ARBA00023251"/>
    </source>
</evidence>
<evidence type="ECO:0000256" key="3">
    <source>
        <dbReference type="ARBA" id="ARBA00022989"/>
    </source>
</evidence>
<feature type="transmembrane region" description="Helical" evidence="7">
    <location>
        <begin position="63"/>
        <end position="86"/>
    </location>
</feature>
<evidence type="ECO:0000256" key="6">
    <source>
        <dbReference type="SAM" id="MobiDB-lite"/>
    </source>
</evidence>
<dbReference type="Gene3D" id="1.20.1720.10">
    <property type="entry name" value="Multidrug resistance protein D"/>
    <property type="match status" value="1"/>
</dbReference>
<feature type="transmembrane region" description="Helical" evidence="7">
    <location>
        <begin position="328"/>
        <end position="349"/>
    </location>
</feature>